<dbReference type="InterPro" id="IPR008979">
    <property type="entry name" value="Galactose-bd-like_sf"/>
</dbReference>
<evidence type="ECO:0000259" key="2">
    <source>
        <dbReference type="PROSITE" id="PS50022"/>
    </source>
</evidence>
<dbReference type="Gene3D" id="3.20.20.80">
    <property type="entry name" value="Glycosidases"/>
    <property type="match status" value="1"/>
</dbReference>
<dbReference type="SUPFAM" id="SSF49785">
    <property type="entry name" value="Galactose-binding domain-like"/>
    <property type="match status" value="1"/>
</dbReference>
<dbReference type="Gene3D" id="2.60.40.1180">
    <property type="entry name" value="Golgi alpha-mannosidase II"/>
    <property type="match status" value="1"/>
</dbReference>
<dbReference type="InterPro" id="IPR000421">
    <property type="entry name" value="FA58C"/>
</dbReference>
<dbReference type="Gene3D" id="2.60.120.260">
    <property type="entry name" value="Galactose-binding domain-like"/>
    <property type="match status" value="2"/>
</dbReference>
<dbReference type="Pfam" id="PF13472">
    <property type="entry name" value="Lipase_GDSL_2"/>
    <property type="match status" value="1"/>
</dbReference>
<dbReference type="InterPro" id="IPR033452">
    <property type="entry name" value="GH30_C"/>
</dbReference>
<feature type="domain" description="F5/8 type C" evidence="2">
    <location>
        <begin position="557"/>
        <end position="723"/>
    </location>
</feature>
<dbReference type="InterPro" id="IPR036514">
    <property type="entry name" value="SGNH_hydro_sf"/>
</dbReference>
<dbReference type="InterPro" id="IPR013830">
    <property type="entry name" value="SGNH_hydro"/>
</dbReference>
<dbReference type="SUPFAM" id="SSF51445">
    <property type="entry name" value="(Trans)glycosidases"/>
    <property type="match status" value="1"/>
</dbReference>
<comment type="caution">
    <text evidence="3">The sequence shown here is derived from an EMBL/GenBank/DDBJ whole genome shotgun (WGS) entry which is preliminary data.</text>
</comment>
<dbReference type="InterPro" id="IPR017853">
    <property type="entry name" value="GH"/>
</dbReference>
<accession>A0A3D9IU86</accession>
<dbReference type="InterPro" id="IPR013780">
    <property type="entry name" value="Glyco_hydro_b"/>
</dbReference>
<feature type="chain" id="PRO_5017721083" evidence="1">
    <location>
        <begin position="29"/>
        <end position="1397"/>
    </location>
</feature>
<name>A0A3D9IU86_9BACL</name>
<feature type="signal peptide" evidence="1">
    <location>
        <begin position="1"/>
        <end position="28"/>
    </location>
</feature>
<keyword evidence="4" id="KW-1185">Reference proteome</keyword>
<protein>
    <submittedName>
        <fullName evidence="3">Lysophospholipase L1-like esterase</fullName>
    </submittedName>
</protein>
<keyword evidence="1" id="KW-0732">Signal</keyword>
<dbReference type="Proteomes" id="UP000256977">
    <property type="component" value="Unassembled WGS sequence"/>
</dbReference>
<dbReference type="PANTHER" id="PTHR34407:SF1">
    <property type="entry name" value="SGNH HYDROLASE-TYPE ESTERASE DOMAIN-CONTAINING PROTEIN"/>
    <property type="match status" value="1"/>
</dbReference>
<evidence type="ECO:0000313" key="4">
    <source>
        <dbReference type="Proteomes" id="UP000256977"/>
    </source>
</evidence>
<dbReference type="SUPFAM" id="SSF52266">
    <property type="entry name" value="SGNH hydrolase"/>
    <property type="match status" value="1"/>
</dbReference>
<gene>
    <name evidence="3" type="ORF">DFP98_12053</name>
</gene>
<dbReference type="EMBL" id="QRDZ01000020">
    <property type="protein sequence ID" value="RED65304.1"/>
    <property type="molecule type" value="Genomic_DNA"/>
</dbReference>
<dbReference type="RefSeq" id="WP_181917886.1">
    <property type="nucleotide sequence ID" value="NZ_QRDZ01000020.1"/>
</dbReference>
<evidence type="ECO:0000313" key="3">
    <source>
        <dbReference type="EMBL" id="RED65304.1"/>
    </source>
</evidence>
<dbReference type="Pfam" id="PF22633">
    <property type="entry name" value="F5_F8_type_C_2"/>
    <property type="match status" value="1"/>
</dbReference>
<sequence>MKRGLSVLLVFAFAISFFSFSDSPRAYAADATVTVDGSVEYQTIDGFGGQWLPWTADDIPPENHVHREYLGSAVTAETGMKFFRTNIRTPADSVNTPRDYAWYVNAFQQPEFDHLWSFLQDLERHNAEPIFSRFSAPRRMLDSYKHFLETDDNYNELADFYAALCYVAIQIKGVDVGKIIFFNEPDGDWDTYMTPAQYVRTVKTAGQKLDSVGLSGIKIIGPGTYNSVNLNTYVDALTSDAVAMSYMAAFDTHGWDNRTANPPFDPHQMIPYLETAAQTASSKGYGHIPFYVTEMGTSVYGGENVWVEPGVAGNTDSYDYGFYTALATHEWLTANAPLQSMFIWDSYSYISGGALMGKTSNFGSRKSPTENYEARPFYNTMYNFYKYIKPGSIRISASSNHNDIIGSAYKNDGKSTVVLLNKNGSADRTVTVQLSNLTSSGMTVISTSKNALNKDLGDQPVVNGQITIKVPAQGIVTLTDMGQVTVRKVGDSTYKDYYWVTPGQSIQLAANVAGAADSVTWSVYGGSANGTVSPTGLYTAPPYDVSDIVAVKAISTADPTSVGYAYIKANSVNILSRGKPYFVDSYLDAPNSDPSHALDGNSSTKWNSKPGPEHWMQVDLGGYYDLTGYRVKHAGAGKEGWPNKDTQTSDYNTRDWHIKTSSDGVNWNYVEYVWNNTGNISNRTIQGMAGTENVRYVSMYITKSTSVSGDDMARIYEFEVYGKPADKISLVDEMVDFSKVYSHTNGWEFDSTHSEFMEGDTSRVGRIGDDSLNIVYKLNNIYDFSVRINSFGSDLAGKVKFYASPDNRAYSEVAAAHDTLVGTGGGWYRTYFKPSAAIPSGTQYLKIELRNDPLIFTPQIGRVQLFGDLPDAGGRIVDELTNFAKVHSYSAADLAIALNPSENIGGEIGRVYRNKQIAANLVYEVPADLDSFDVDTYALGGETVEDFKFYTSPNGSTYTLYNSSLVEKIVQPGNWDRVLYRATALPAGTRYLKIEFGASSTNAWNPQIGRVTLDYGGGPAPLADFADYSRLERVMAKARSGQNITIGFIGGSITQGFNSSNWDSTSWTAKVKQWWESKYPGKITYVNAGIGGTPSVLGAHRAYMNLLQSNPDFVVVEFAVNDGADSLYTRAYEGLIRQILKSPNQPAVMSLYIGDQAGANRQEAHIPVADYYRLPQVHYKDRIQNLVANGTNTWLDFYGTTYVPQYKSGPYPAGDGTHPNDTAQARAGLYIIEKLENVYNTLKPDVQIPGVPVIPSAMTDDTYEFAALYHRGNLTPSSETVGSWTQGSHNIGTGYGWQSSTVGNELVFDVSGSTIAFGFYTRNGPDAGMVEAWVDDGPRTVFDSYTPEPWETIKYAVVQSGLTKGPHKLHIKIKPETNPNSSGHLFEVVNVLPAGME</sequence>
<dbReference type="CDD" id="cd00229">
    <property type="entry name" value="SGNH_hydrolase"/>
    <property type="match status" value="1"/>
</dbReference>
<proteinExistence type="predicted"/>
<reference evidence="3 4" key="1">
    <citation type="submission" date="2018-07" db="EMBL/GenBank/DDBJ databases">
        <title>Genomic Encyclopedia of Type Strains, Phase III (KMG-III): the genomes of soil and plant-associated and newly described type strains.</title>
        <authorList>
            <person name="Whitman W."/>
        </authorList>
    </citation>
    <scope>NUCLEOTIDE SEQUENCE [LARGE SCALE GENOMIC DNA]</scope>
    <source>
        <strain evidence="3 4">CECT 7287</strain>
    </source>
</reference>
<dbReference type="Pfam" id="PF17189">
    <property type="entry name" value="Glyco_hydro_30C"/>
    <property type="match status" value="1"/>
</dbReference>
<dbReference type="Gene3D" id="3.40.50.1110">
    <property type="entry name" value="SGNH hydrolase"/>
    <property type="match status" value="1"/>
</dbReference>
<dbReference type="PROSITE" id="PS50022">
    <property type="entry name" value="FA58C_3"/>
    <property type="match status" value="1"/>
</dbReference>
<organism evidence="3 4">
    <name type="scientific">Cohnella phaseoli</name>
    <dbReference type="NCBI Taxonomy" id="456490"/>
    <lineage>
        <taxon>Bacteria</taxon>
        <taxon>Bacillati</taxon>
        <taxon>Bacillota</taxon>
        <taxon>Bacilli</taxon>
        <taxon>Bacillales</taxon>
        <taxon>Paenibacillaceae</taxon>
        <taxon>Cohnella</taxon>
    </lineage>
</organism>
<evidence type="ECO:0000256" key="1">
    <source>
        <dbReference type="SAM" id="SignalP"/>
    </source>
</evidence>
<dbReference type="PANTHER" id="PTHR34407">
    <property type="entry name" value="EXPRESSED PROTEIN"/>
    <property type="match status" value="1"/>
</dbReference>
<dbReference type="SUPFAM" id="SSF51011">
    <property type="entry name" value="Glycosyl hydrolase domain"/>
    <property type="match status" value="1"/>
</dbReference>